<dbReference type="Pfam" id="PF00877">
    <property type="entry name" value="NLPC_P60"/>
    <property type="match status" value="1"/>
</dbReference>
<dbReference type="InterPro" id="IPR000064">
    <property type="entry name" value="NLP_P60_dom"/>
</dbReference>
<gene>
    <name evidence="6" type="ORF">EUZ87_05305</name>
</gene>
<evidence type="ECO:0000313" key="7">
    <source>
        <dbReference type="Proteomes" id="UP000292648"/>
    </source>
</evidence>
<evidence type="ECO:0000259" key="5">
    <source>
        <dbReference type="PROSITE" id="PS51935"/>
    </source>
</evidence>
<dbReference type="PANTHER" id="PTHR47053:SF1">
    <property type="entry name" value="MUREIN DD-ENDOPEPTIDASE MEPH-RELATED"/>
    <property type="match status" value="1"/>
</dbReference>
<dbReference type="GO" id="GO:0008234">
    <property type="term" value="F:cysteine-type peptidase activity"/>
    <property type="evidence" value="ECO:0007669"/>
    <property type="project" value="UniProtKB-KW"/>
</dbReference>
<dbReference type="GO" id="GO:0006508">
    <property type="term" value="P:proteolysis"/>
    <property type="evidence" value="ECO:0007669"/>
    <property type="project" value="UniProtKB-KW"/>
</dbReference>
<organism evidence="6 7">
    <name type="scientific">Lactiplantibacillus paraplantarum</name>
    <dbReference type="NCBI Taxonomy" id="60520"/>
    <lineage>
        <taxon>Bacteria</taxon>
        <taxon>Bacillati</taxon>
        <taxon>Bacillota</taxon>
        <taxon>Bacilli</taxon>
        <taxon>Lactobacillales</taxon>
        <taxon>Lactobacillaceae</taxon>
        <taxon>Lactiplantibacillus</taxon>
    </lineage>
</organism>
<evidence type="ECO:0000256" key="1">
    <source>
        <dbReference type="ARBA" id="ARBA00007074"/>
    </source>
</evidence>
<dbReference type="InterPro" id="IPR051202">
    <property type="entry name" value="Peptidase_C40"/>
</dbReference>
<dbReference type="PANTHER" id="PTHR47053">
    <property type="entry name" value="MUREIN DD-ENDOPEPTIDASE MEPH-RELATED"/>
    <property type="match status" value="1"/>
</dbReference>
<feature type="domain" description="NlpC/P60" evidence="5">
    <location>
        <begin position="120"/>
        <end position="240"/>
    </location>
</feature>
<keyword evidence="2" id="KW-0645">Protease</keyword>
<dbReference type="PROSITE" id="PS51935">
    <property type="entry name" value="NLPC_P60"/>
    <property type="match status" value="1"/>
</dbReference>
<keyword evidence="3" id="KW-0378">Hydrolase</keyword>
<proteinExistence type="inferred from homology"/>
<dbReference type="Gene3D" id="3.90.1720.10">
    <property type="entry name" value="endopeptidase domain like (from Nostoc punctiforme)"/>
    <property type="match status" value="1"/>
</dbReference>
<keyword evidence="4" id="KW-0788">Thiol protease</keyword>
<comment type="similarity">
    <text evidence="1">Belongs to the peptidase C40 family.</text>
</comment>
<evidence type="ECO:0000256" key="4">
    <source>
        <dbReference type="ARBA" id="ARBA00022807"/>
    </source>
</evidence>
<name>A0A4Q9Y2B2_9LACO</name>
<dbReference type="EMBL" id="SEHH01000040">
    <property type="protein sequence ID" value="TBX47110.1"/>
    <property type="molecule type" value="Genomic_DNA"/>
</dbReference>
<dbReference type="InterPro" id="IPR038765">
    <property type="entry name" value="Papain-like_cys_pep_sf"/>
</dbReference>
<dbReference type="AlphaFoldDB" id="A0A4Q9Y2B2"/>
<evidence type="ECO:0000313" key="6">
    <source>
        <dbReference type="EMBL" id="TBX47110.1"/>
    </source>
</evidence>
<dbReference type="Proteomes" id="UP000292648">
    <property type="component" value="Unassembled WGS sequence"/>
</dbReference>
<comment type="caution">
    <text evidence="6">The sequence shown here is derived from an EMBL/GenBank/DDBJ whole genome shotgun (WGS) entry which is preliminary data.</text>
</comment>
<evidence type="ECO:0000256" key="2">
    <source>
        <dbReference type="ARBA" id="ARBA00022670"/>
    </source>
</evidence>
<dbReference type="SUPFAM" id="SSF54001">
    <property type="entry name" value="Cysteine proteinases"/>
    <property type="match status" value="1"/>
</dbReference>
<reference evidence="6 7" key="1">
    <citation type="submission" date="2019-01" db="EMBL/GenBank/DDBJ databases">
        <title>Draft genome sequence of Lactobacillus paraplantarum OSY-TC318, a Producer of the novel lantibiotic Paraplantaracin TC318.</title>
        <authorList>
            <person name="Hussein W.E."/>
            <person name="Huang E."/>
            <person name="Yousef A.E."/>
        </authorList>
    </citation>
    <scope>NUCLEOTIDE SEQUENCE [LARGE SCALE GENOMIC DNA]</scope>
    <source>
        <strain evidence="6 7">OSY-TC318</strain>
    </source>
</reference>
<accession>A0A4Q9Y2B2</accession>
<sequence length="243" mass="27183">MRQRLIALIVTILGLAIGLWQAPNVDAQATNRIIKTTTVTRSAYLTKNPQGGLYNMSGATNNLKIKNLGTLRRYGNPTWFVTQQRQVRLANRTTANYYFITSANNRVRGWVKTGSVKKSTRSFTNLYNVAKSKLGHRYVYGAVGPNTFDCSGYTKYVFQQAAQKTLPRIAQAQYRQYPKITKQRAQKGDLVFFGSNTGSISHVGIYIGGGKMIDAQNNGVKNEKVYVPWWHAVGYSRPVNFGA</sequence>
<protein>
    <submittedName>
        <fullName evidence="6">Gamma-D-glutamyl-meso-diaminopimelate peptidase</fullName>
    </submittedName>
</protein>
<evidence type="ECO:0000256" key="3">
    <source>
        <dbReference type="ARBA" id="ARBA00022801"/>
    </source>
</evidence>